<evidence type="ECO:0000313" key="3">
    <source>
        <dbReference type="EMBL" id="GFS32129.1"/>
    </source>
</evidence>
<dbReference type="PANTHER" id="PTHR44259:SF93">
    <property type="entry name" value="PROTEIN, PUTATIVE (DUF295)-RELATED"/>
    <property type="match status" value="1"/>
</dbReference>
<dbReference type="OrthoDB" id="1519185at2759"/>
<dbReference type="PANTHER" id="PTHR44259">
    <property type="entry name" value="OS07G0183000 PROTEIN-RELATED"/>
    <property type="match status" value="1"/>
</dbReference>
<dbReference type="InterPro" id="IPR005174">
    <property type="entry name" value="KIB1-4_b-propeller"/>
</dbReference>
<comment type="caution">
    <text evidence="3">The sequence shown here is derived from an EMBL/GenBank/DDBJ whole genome shotgun (WGS) entry which is preliminary data.</text>
</comment>
<evidence type="ECO:0000256" key="1">
    <source>
        <dbReference type="SAM" id="MobiDB-lite"/>
    </source>
</evidence>
<feature type="region of interest" description="Disordered" evidence="1">
    <location>
        <begin position="418"/>
        <end position="443"/>
    </location>
</feature>
<accession>A0A7J0DC68</accession>
<dbReference type="Proteomes" id="UP000585474">
    <property type="component" value="Unassembled WGS sequence"/>
</dbReference>
<feature type="compositionally biased region" description="Basic and acidic residues" evidence="1">
    <location>
        <begin position="427"/>
        <end position="443"/>
    </location>
</feature>
<evidence type="ECO:0000259" key="2">
    <source>
        <dbReference type="Pfam" id="PF03478"/>
    </source>
</evidence>
<organism evidence="3 4">
    <name type="scientific">Actinidia rufa</name>
    <dbReference type="NCBI Taxonomy" id="165716"/>
    <lineage>
        <taxon>Eukaryota</taxon>
        <taxon>Viridiplantae</taxon>
        <taxon>Streptophyta</taxon>
        <taxon>Embryophyta</taxon>
        <taxon>Tracheophyta</taxon>
        <taxon>Spermatophyta</taxon>
        <taxon>Magnoliopsida</taxon>
        <taxon>eudicotyledons</taxon>
        <taxon>Gunneridae</taxon>
        <taxon>Pentapetalae</taxon>
        <taxon>asterids</taxon>
        <taxon>Ericales</taxon>
        <taxon>Actinidiaceae</taxon>
        <taxon>Actinidia</taxon>
    </lineage>
</organism>
<protein>
    <submittedName>
        <fullName evidence="3">Calcium-dependent lipid-binding (CaLB domain) family protein</fullName>
    </submittedName>
</protein>
<feature type="domain" description="KIB1-4 beta-propeller" evidence="2">
    <location>
        <begin position="81"/>
        <end position="350"/>
    </location>
</feature>
<dbReference type="AlphaFoldDB" id="A0A7J0DC68"/>
<gene>
    <name evidence="3" type="ORF">Acr_00g0020960</name>
</gene>
<name>A0A7J0DC68_9ERIC</name>
<reference evidence="4" key="1">
    <citation type="submission" date="2019-07" db="EMBL/GenBank/DDBJ databases">
        <title>De Novo Assembly of kiwifruit Actinidia rufa.</title>
        <authorList>
            <person name="Sugita-Konishi S."/>
            <person name="Sato K."/>
            <person name="Mori E."/>
            <person name="Abe Y."/>
            <person name="Kisaki G."/>
            <person name="Hamano K."/>
            <person name="Suezawa K."/>
            <person name="Otani M."/>
            <person name="Fukuda T."/>
            <person name="Manabe T."/>
            <person name="Gomi K."/>
            <person name="Tabuchi M."/>
            <person name="Akimitsu K."/>
            <person name="Kataoka I."/>
        </authorList>
    </citation>
    <scope>NUCLEOTIDE SEQUENCE [LARGE SCALE GENOMIC DNA]</scope>
    <source>
        <strain evidence="4">cv. Fuchu</strain>
    </source>
</reference>
<dbReference type="EMBL" id="BJWL01000159">
    <property type="protein sequence ID" value="GFS32129.1"/>
    <property type="molecule type" value="Genomic_DNA"/>
</dbReference>
<proteinExistence type="predicted"/>
<evidence type="ECO:0000313" key="4">
    <source>
        <dbReference type="Proteomes" id="UP000585474"/>
    </source>
</evidence>
<keyword evidence="4" id="KW-1185">Reference proteome</keyword>
<sequence length="582" mass="66052">MDSSYRDWAWLSQNLLASIEEKLGQFSDFIRFIAVCGNWRLVALENNSSHKHRLNILKACHNKLPMLMIETKENHPEKRVLFSVTEGITYEVQLPLPCNNRFFSSSVGWLFTIDKTIIITLLNPFTNGVVTLPVLYDPLMEFLVWLDTQPDYFVVKGILSSDPLLNPNNYEVVVIYRGMRRLAFFRSGNDSWSFINLEQYYVFVDIIYHKGQVFGVDSWGKLVRIEVASGGTNYRVMIGRDNYCAQVAYLVESQEGDLLMVQRFWKNRKTYEFEVFKLVYRIGEAHEAVWAHVKNIGDQALFLGDNHSVSVSTMEFPGCQPNCIYYTDQNHNRNPPYAYHGVDDDSGVFNLENGSFHSHYLPDPSEKHILPPIWSLCDGPALDLKNVNWRYGRLKPYAVVWVDRKNKCYTRVDEEETCVPNGTQNHDPPERADRRVDAPPVDHKAKSNSLSWCESLAIVCQNRTTPLGVPPNSSRDCATPAYSNFYALPPPNRYYSYGAPSYGQPAHGLGARPPPVYGQESYGQQKEEKKSKFGGMGVGLVVGAVAEVLGGLAIADGVDYVEDKIVDDMAEKVEDDLVVDDF</sequence>
<dbReference type="Pfam" id="PF03478">
    <property type="entry name" value="Beta-prop_KIB1-4"/>
    <property type="match status" value="1"/>
</dbReference>
<dbReference type="InterPro" id="IPR050942">
    <property type="entry name" value="F-box_BR-signaling"/>
</dbReference>